<dbReference type="EMBL" id="FOQY01000002">
    <property type="protein sequence ID" value="SFI24835.1"/>
    <property type="molecule type" value="Genomic_DNA"/>
</dbReference>
<proteinExistence type="predicted"/>
<feature type="signal peptide" evidence="1">
    <location>
        <begin position="1"/>
        <end position="28"/>
    </location>
</feature>
<name>A0A1I3GMV3_9ACTN</name>
<feature type="domain" description="DUF4232" evidence="2">
    <location>
        <begin position="68"/>
        <end position="204"/>
    </location>
</feature>
<evidence type="ECO:0000313" key="4">
    <source>
        <dbReference type="Proteomes" id="UP000199111"/>
    </source>
</evidence>
<dbReference type="InterPro" id="IPR025326">
    <property type="entry name" value="DUF4232"/>
</dbReference>
<gene>
    <name evidence="3" type="ORF">SAMN05216275_102146</name>
</gene>
<dbReference type="AlphaFoldDB" id="A0A1I3GMV3"/>
<evidence type="ECO:0000256" key="1">
    <source>
        <dbReference type="SAM" id="SignalP"/>
    </source>
</evidence>
<keyword evidence="1" id="KW-0732">Signal</keyword>
<protein>
    <recommendedName>
        <fullName evidence="2">DUF4232 domain-containing protein</fullName>
    </recommendedName>
</protein>
<dbReference type="Pfam" id="PF14016">
    <property type="entry name" value="DUF4232"/>
    <property type="match status" value="1"/>
</dbReference>
<keyword evidence="4" id="KW-1185">Reference proteome</keyword>
<dbReference type="RefSeq" id="WP_177244931.1">
    <property type="nucleotide sequence ID" value="NZ_FOQY01000002.1"/>
</dbReference>
<dbReference type="Proteomes" id="UP000199111">
    <property type="component" value="Unassembled WGS sequence"/>
</dbReference>
<organism evidence="3 4">
    <name type="scientific">Streptosporangium canum</name>
    <dbReference type="NCBI Taxonomy" id="324952"/>
    <lineage>
        <taxon>Bacteria</taxon>
        <taxon>Bacillati</taxon>
        <taxon>Actinomycetota</taxon>
        <taxon>Actinomycetes</taxon>
        <taxon>Streptosporangiales</taxon>
        <taxon>Streptosporangiaceae</taxon>
        <taxon>Streptosporangium</taxon>
    </lineage>
</organism>
<sequence>MSVISALRALPAVSLGAVLCLAGCGAQAAGGGRTEAAPVPTPLTVSAPFDRPHQVEADSSQDSPPPACPDSGVLLSAGPANAALGLRVQTVVLTNCGHRVRKVGGYPSVRLLDEDGDPLKVKIDPGARRVTTAVKDPGPKPLAVRPGRSARFSLVWRNTYDDTSRPPAVGATVIVTAGPGGSERRVSSLIDLGSTGRLGVTAWQEVPAGTR</sequence>
<evidence type="ECO:0000313" key="3">
    <source>
        <dbReference type="EMBL" id="SFI24835.1"/>
    </source>
</evidence>
<evidence type="ECO:0000259" key="2">
    <source>
        <dbReference type="Pfam" id="PF14016"/>
    </source>
</evidence>
<accession>A0A1I3GMV3</accession>
<reference evidence="4" key="1">
    <citation type="submission" date="2016-10" db="EMBL/GenBank/DDBJ databases">
        <authorList>
            <person name="Varghese N."/>
            <person name="Submissions S."/>
        </authorList>
    </citation>
    <scope>NUCLEOTIDE SEQUENCE [LARGE SCALE GENOMIC DNA]</scope>
    <source>
        <strain evidence="4">CGMCC 4.2126</strain>
    </source>
</reference>
<dbReference type="GeneID" id="96296489"/>
<feature type="chain" id="PRO_5011750475" description="DUF4232 domain-containing protein" evidence="1">
    <location>
        <begin position="29"/>
        <end position="211"/>
    </location>
</feature>